<dbReference type="EMBL" id="JABMOJ010000470">
    <property type="protein sequence ID" value="NQV66170.1"/>
    <property type="molecule type" value="Genomic_DNA"/>
</dbReference>
<keyword evidence="1" id="KW-0732">Signal</keyword>
<evidence type="ECO:0000313" key="2">
    <source>
        <dbReference type="EMBL" id="NQV66170.1"/>
    </source>
</evidence>
<reference evidence="2" key="1">
    <citation type="submission" date="2020-05" db="EMBL/GenBank/DDBJ databases">
        <title>Sulfur intermediates as new biogeochemical hubs in an aquatic model microbial ecosystem.</title>
        <authorList>
            <person name="Vigneron A."/>
        </authorList>
    </citation>
    <scope>NUCLEOTIDE SEQUENCE</scope>
    <source>
        <strain evidence="2">Bin.250</strain>
    </source>
</reference>
<sequence length="267" mass="29645">MYRLVRLIFLYMTLISDSAAASEQPYNPAYIAIIIDDMGNHWGRGQRAIQLPALLTYSILPYTQYGHQLAELAYQDGKEVMLHMPMANLGRKPMGPGGLTQNLTKAEFYQTLALAIEQIPHLKGINNHMGSQLTQQPQQMNWLMSQIKQQQLYFIDSRTTANTVASTVAKEQQIQSSSRDVFLDNDPTFISIDRAFQVLLAKARRDGTGIAIGHPHQATLDYLARVIPGLAAQSIEVISVSALIQRRRAHALQAAVSVHSHGASPIE</sequence>
<dbReference type="InterPro" id="IPR006837">
    <property type="entry name" value="Divergent_DAC"/>
</dbReference>
<dbReference type="PANTHER" id="PTHR30105:SF2">
    <property type="entry name" value="DIVERGENT POLYSACCHARIDE DEACETYLASE SUPERFAMILY"/>
    <property type="match status" value="1"/>
</dbReference>
<dbReference type="CDD" id="cd10936">
    <property type="entry name" value="CE4_DAC2"/>
    <property type="match status" value="1"/>
</dbReference>
<dbReference type="Pfam" id="PF04748">
    <property type="entry name" value="Polysacc_deac_2"/>
    <property type="match status" value="1"/>
</dbReference>
<comment type="caution">
    <text evidence="2">The sequence shown here is derived from an EMBL/GenBank/DDBJ whole genome shotgun (WGS) entry which is preliminary data.</text>
</comment>
<evidence type="ECO:0000256" key="1">
    <source>
        <dbReference type="SAM" id="SignalP"/>
    </source>
</evidence>
<feature type="signal peptide" evidence="1">
    <location>
        <begin position="1"/>
        <end position="21"/>
    </location>
</feature>
<dbReference type="Proteomes" id="UP000754644">
    <property type="component" value="Unassembled WGS sequence"/>
</dbReference>
<proteinExistence type="predicted"/>
<dbReference type="Gene3D" id="3.20.20.370">
    <property type="entry name" value="Glycoside hydrolase/deacetylase"/>
    <property type="match status" value="1"/>
</dbReference>
<accession>A0A972VXM5</accession>
<name>A0A972VXM5_9GAMM</name>
<feature type="chain" id="PRO_5038053206" evidence="1">
    <location>
        <begin position="22"/>
        <end position="267"/>
    </location>
</feature>
<gene>
    <name evidence="2" type="ORF">HQ497_12480</name>
</gene>
<dbReference type="GO" id="GO:0005975">
    <property type="term" value="P:carbohydrate metabolic process"/>
    <property type="evidence" value="ECO:0007669"/>
    <property type="project" value="InterPro"/>
</dbReference>
<dbReference type="AlphaFoldDB" id="A0A972VXM5"/>
<evidence type="ECO:0000313" key="3">
    <source>
        <dbReference type="Proteomes" id="UP000754644"/>
    </source>
</evidence>
<dbReference type="SUPFAM" id="SSF88713">
    <property type="entry name" value="Glycoside hydrolase/deacetylase"/>
    <property type="match status" value="1"/>
</dbReference>
<protein>
    <submittedName>
        <fullName evidence="2">Divergent polysaccharide deacetylase family protein</fullName>
    </submittedName>
</protein>
<organism evidence="2 3">
    <name type="scientific">SAR86 cluster bacterium</name>
    <dbReference type="NCBI Taxonomy" id="2030880"/>
    <lineage>
        <taxon>Bacteria</taxon>
        <taxon>Pseudomonadati</taxon>
        <taxon>Pseudomonadota</taxon>
        <taxon>Gammaproteobacteria</taxon>
        <taxon>SAR86 cluster</taxon>
    </lineage>
</organism>
<dbReference type="PANTHER" id="PTHR30105">
    <property type="entry name" value="UNCHARACTERIZED YIBQ-RELATED"/>
    <property type="match status" value="1"/>
</dbReference>
<dbReference type="InterPro" id="IPR011330">
    <property type="entry name" value="Glyco_hydro/deAcase_b/a-brl"/>
</dbReference>